<organism evidence="1">
    <name type="scientific">marine sediment metagenome</name>
    <dbReference type="NCBI Taxonomy" id="412755"/>
    <lineage>
        <taxon>unclassified sequences</taxon>
        <taxon>metagenomes</taxon>
        <taxon>ecological metagenomes</taxon>
    </lineage>
</organism>
<dbReference type="AlphaFoldDB" id="X1GTP9"/>
<gene>
    <name evidence="1" type="ORF">S03H2_35377</name>
</gene>
<evidence type="ECO:0000313" key="1">
    <source>
        <dbReference type="EMBL" id="GAH48250.1"/>
    </source>
</evidence>
<dbReference type="EMBL" id="BARU01021631">
    <property type="protein sequence ID" value="GAH48250.1"/>
    <property type="molecule type" value="Genomic_DNA"/>
</dbReference>
<comment type="caution">
    <text evidence="1">The sequence shown here is derived from an EMBL/GenBank/DDBJ whole genome shotgun (WGS) entry which is preliminary data.</text>
</comment>
<reference evidence="1" key="1">
    <citation type="journal article" date="2014" name="Front. Microbiol.">
        <title>High frequency of phylogenetically diverse reductive dehalogenase-homologous genes in deep subseafloor sedimentary metagenomes.</title>
        <authorList>
            <person name="Kawai M."/>
            <person name="Futagami T."/>
            <person name="Toyoda A."/>
            <person name="Takaki Y."/>
            <person name="Nishi S."/>
            <person name="Hori S."/>
            <person name="Arai W."/>
            <person name="Tsubouchi T."/>
            <person name="Morono Y."/>
            <person name="Uchiyama I."/>
            <person name="Ito T."/>
            <person name="Fujiyama A."/>
            <person name="Inagaki F."/>
            <person name="Takami H."/>
        </authorList>
    </citation>
    <scope>NUCLEOTIDE SEQUENCE</scope>
    <source>
        <strain evidence="1">Expedition CK06-06</strain>
    </source>
</reference>
<feature type="non-terminal residue" evidence="1">
    <location>
        <position position="100"/>
    </location>
</feature>
<accession>X1GTP9</accession>
<name>X1GTP9_9ZZZZ</name>
<proteinExistence type="predicted"/>
<sequence>MHKAARQVRFSINPFLPRDSLGFNSFASRPAGEGLSIFFELCVEVAGEIEPATGFVVNVIDIDKSVGEYVVPIFAERIREDFRQGRHIGFFEIAELLRSA</sequence>
<protein>
    <submittedName>
        <fullName evidence="1">Uncharacterized protein</fullName>
    </submittedName>
</protein>